<evidence type="ECO:0000313" key="3">
    <source>
        <dbReference type="Proteomes" id="UP000249061"/>
    </source>
</evidence>
<feature type="domain" description="IraD/Gp25-like" evidence="1">
    <location>
        <begin position="27"/>
        <end position="108"/>
    </location>
</feature>
<reference evidence="2 3" key="1">
    <citation type="submission" date="2017-08" db="EMBL/GenBank/DDBJ databases">
        <title>Infants hospitalized years apart are colonized by the same room-sourced microbial strains.</title>
        <authorList>
            <person name="Brooks B."/>
            <person name="Olm M.R."/>
            <person name="Firek B.A."/>
            <person name="Baker R."/>
            <person name="Thomas B.C."/>
            <person name="Morowitz M.J."/>
            <person name="Banfield J.F."/>
        </authorList>
    </citation>
    <scope>NUCLEOTIDE SEQUENCE [LARGE SCALE GENOMIC DNA]</scope>
    <source>
        <strain evidence="2">S2_003_000_R2_14</strain>
    </source>
</reference>
<gene>
    <name evidence="2" type="ORF">DI536_31860</name>
</gene>
<organism evidence="2 3">
    <name type="scientific">Archangium gephyra</name>
    <dbReference type="NCBI Taxonomy" id="48"/>
    <lineage>
        <taxon>Bacteria</taxon>
        <taxon>Pseudomonadati</taxon>
        <taxon>Myxococcota</taxon>
        <taxon>Myxococcia</taxon>
        <taxon>Myxococcales</taxon>
        <taxon>Cystobacterineae</taxon>
        <taxon>Archangiaceae</taxon>
        <taxon>Archangium</taxon>
    </lineage>
</organism>
<name>A0A2W5SVE8_9BACT</name>
<dbReference type="SUPFAM" id="SSF160719">
    <property type="entry name" value="gpW/gp25-like"/>
    <property type="match status" value="1"/>
</dbReference>
<comment type="caution">
    <text evidence="2">The sequence shown here is derived from an EMBL/GenBank/DDBJ whole genome shotgun (WGS) entry which is preliminary data.</text>
</comment>
<evidence type="ECO:0000313" key="2">
    <source>
        <dbReference type="EMBL" id="PZR05647.1"/>
    </source>
</evidence>
<accession>A0A2W5SVE8</accession>
<sequence length="122" mass="13301">MVARNLLIPFRRDRKRDLATGEAEALLASKVRQVLLTEGSTPTSSGELPWRTNFGAGLGLVRHRPNDAVLAELTRVQVRDALRRWLPAVVVVEVEVTASASTLSVRVQVQEGGTVAAVTTRF</sequence>
<dbReference type="AlphaFoldDB" id="A0A2W5SVE8"/>
<dbReference type="EMBL" id="QFQP01000043">
    <property type="protein sequence ID" value="PZR05647.1"/>
    <property type="molecule type" value="Genomic_DNA"/>
</dbReference>
<proteinExistence type="predicted"/>
<dbReference type="Pfam" id="PF04965">
    <property type="entry name" value="GPW_gp25"/>
    <property type="match status" value="1"/>
</dbReference>
<dbReference type="Proteomes" id="UP000249061">
    <property type="component" value="Unassembled WGS sequence"/>
</dbReference>
<dbReference type="InterPro" id="IPR007048">
    <property type="entry name" value="IraD/Gp25-like"/>
</dbReference>
<dbReference type="Gene3D" id="3.10.450.40">
    <property type="match status" value="1"/>
</dbReference>
<protein>
    <recommendedName>
        <fullName evidence="1">IraD/Gp25-like domain-containing protein</fullName>
    </recommendedName>
</protein>
<evidence type="ECO:0000259" key="1">
    <source>
        <dbReference type="Pfam" id="PF04965"/>
    </source>
</evidence>